<comment type="pathway">
    <text evidence="3">Glycolipid metabolism; diglucosyl-diacylglycerol biosynthesis.</text>
</comment>
<dbReference type="RefSeq" id="WP_377556471.1">
    <property type="nucleotide sequence ID" value="NZ_JBHUHQ010000015.1"/>
</dbReference>
<dbReference type="EC" id="5.4.2.2" evidence="6"/>
<dbReference type="InterPro" id="IPR005841">
    <property type="entry name" value="Alpha-D-phosphohexomutase_SF"/>
</dbReference>
<evidence type="ECO:0000256" key="6">
    <source>
        <dbReference type="ARBA" id="ARBA00012728"/>
    </source>
</evidence>
<dbReference type="InterPro" id="IPR036900">
    <property type="entry name" value="A-D-PHexomutase_C_sf"/>
</dbReference>
<keyword evidence="7" id="KW-0119">Carbohydrate metabolism</keyword>
<dbReference type="InterPro" id="IPR005846">
    <property type="entry name" value="A-D-PHexomutase_a/b/a-III"/>
</dbReference>
<dbReference type="Proteomes" id="UP001597383">
    <property type="component" value="Unassembled WGS sequence"/>
</dbReference>
<keyword evidence="8" id="KW-0597">Phosphoprotein</keyword>
<accession>A0ABW4VYJ0</accession>
<reference evidence="21" key="1">
    <citation type="journal article" date="2019" name="Int. J. Syst. Evol. Microbiol.">
        <title>The Global Catalogue of Microorganisms (GCM) 10K type strain sequencing project: providing services to taxonomists for standard genome sequencing and annotation.</title>
        <authorList>
            <consortium name="The Broad Institute Genomics Platform"/>
            <consortium name="The Broad Institute Genome Sequencing Center for Infectious Disease"/>
            <person name="Wu L."/>
            <person name="Ma J."/>
        </authorList>
    </citation>
    <scope>NUCLEOTIDE SEQUENCE [LARGE SCALE GENOMIC DNA]</scope>
    <source>
        <strain evidence="21">R28</strain>
    </source>
</reference>
<dbReference type="PANTHER" id="PTHR45745:SF1">
    <property type="entry name" value="PHOSPHOGLUCOMUTASE 2B-RELATED"/>
    <property type="match status" value="1"/>
</dbReference>
<dbReference type="Pfam" id="PF02880">
    <property type="entry name" value="PGM_PMM_III"/>
    <property type="match status" value="1"/>
</dbReference>
<dbReference type="InterPro" id="IPR005844">
    <property type="entry name" value="A-D-PHexomutase_a/b/a-I"/>
</dbReference>
<dbReference type="PRINTS" id="PR00509">
    <property type="entry name" value="PGMPMM"/>
</dbReference>
<dbReference type="PROSITE" id="PS00710">
    <property type="entry name" value="PGM_PMM"/>
    <property type="match status" value="1"/>
</dbReference>
<dbReference type="Pfam" id="PF02878">
    <property type="entry name" value="PGM_PMM_I"/>
    <property type="match status" value="1"/>
</dbReference>
<evidence type="ECO:0000256" key="10">
    <source>
        <dbReference type="ARBA" id="ARBA00022842"/>
    </source>
</evidence>
<evidence type="ECO:0000256" key="3">
    <source>
        <dbReference type="ARBA" id="ARBA00005164"/>
    </source>
</evidence>
<evidence type="ECO:0000313" key="20">
    <source>
        <dbReference type="EMBL" id="MFD2044362.1"/>
    </source>
</evidence>
<evidence type="ECO:0000259" key="18">
    <source>
        <dbReference type="Pfam" id="PF02879"/>
    </source>
</evidence>
<dbReference type="SUPFAM" id="SSF53738">
    <property type="entry name" value="Phosphoglucomutase, first 3 domains"/>
    <property type="match status" value="3"/>
</dbReference>
<comment type="cofactor">
    <cofactor evidence="2">
        <name>Mg(2+)</name>
        <dbReference type="ChEBI" id="CHEBI:18420"/>
    </cofactor>
</comment>
<evidence type="ECO:0000256" key="1">
    <source>
        <dbReference type="ARBA" id="ARBA00000443"/>
    </source>
</evidence>
<proteinExistence type="inferred from homology"/>
<name>A0ABW4VYJ0_9BACI</name>
<gene>
    <name evidence="20" type="ORF">ACFSJF_08805</name>
</gene>
<dbReference type="PANTHER" id="PTHR45745">
    <property type="entry name" value="PHOSPHOMANNOMUTASE 45A"/>
    <property type="match status" value="1"/>
</dbReference>
<dbReference type="Gene3D" id="3.40.120.10">
    <property type="entry name" value="Alpha-D-Glucose-1,6-Bisphosphate, subunit A, domain 3"/>
    <property type="match status" value="3"/>
</dbReference>
<dbReference type="CDD" id="cd05799">
    <property type="entry name" value="PGM2"/>
    <property type="match status" value="1"/>
</dbReference>
<comment type="pathway">
    <text evidence="4">Lipid metabolism.</text>
</comment>
<keyword evidence="11 20" id="KW-0413">Isomerase</keyword>
<evidence type="ECO:0000256" key="14">
    <source>
        <dbReference type="ARBA" id="ARBA00041467"/>
    </source>
</evidence>
<dbReference type="EMBL" id="JBHUHQ010000015">
    <property type="protein sequence ID" value="MFD2044362.1"/>
    <property type="molecule type" value="Genomic_DNA"/>
</dbReference>
<keyword evidence="7" id="KW-0313">Glucose metabolism</keyword>
<dbReference type="GO" id="GO:0016853">
    <property type="term" value="F:isomerase activity"/>
    <property type="evidence" value="ECO:0007669"/>
    <property type="project" value="UniProtKB-KW"/>
</dbReference>
<evidence type="ECO:0000259" key="17">
    <source>
        <dbReference type="Pfam" id="PF02878"/>
    </source>
</evidence>
<sequence length="593" mass="66494">MLKFEHITEIGGYGKVNSWEKVYQEWKSFPDLEVTLKEELEHIKDDPKALEDAFYKELTFGTGGMRGVLGPGTNRMNIYTVRKAVNGLAKYLLENVVNVKDRGVVIAYDSRYMSKEFAVETAKVLGAYDIKAHVFESLRPTPLLSFAVRYLATAAGVMITASHNPPEYNGFKVYNEDGGQMVPSEANQVIAAIKETENELSVPVLEQDELEEKQLINWVGQYIDNAYLDQLRQITKMDQNGLTQNKDLQIVFTPLHGTANDLVLRGLEQLHFENVDVVKEQAIPDPEFSTVASPNPEEHQAFTLAIELGKQKNADILLGTDPDADRLGVAVKNKDGEYTVLTGNQLGALFADYLLSHSEQAVLNNARFIKTIVTSELGRAIATSYGVETINTLTGFKYIGEKIRQFDATGETFILGYEESYGYLIRSFARDKDAVQAAVMACEMSHYWKQQGKTLLDALEVLYEKHGYYLEGLTSLTLKGKEGSEKITEIMEAIRKNPLTTVGGLTVEKTEDYLSSERVIISSKQTETIELPKENVYKMLLENNSWVCLRPSGTEPKIKCYYGVCESTKDQSESTLAALKETMETFMNQIIEK</sequence>
<comment type="catalytic activity">
    <reaction evidence="1">
        <text>alpha-D-glucose 1-phosphate = alpha-D-glucose 6-phosphate</text>
        <dbReference type="Rhea" id="RHEA:23536"/>
        <dbReference type="ChEBI" id="CHEBI:58225"/>
        <dbReference type="ChEBI" id="CHEBI:58601"/>
        <dbReference type="EC" id="5.4.2.2"/>
    </reaction>
</comment>
<evidence type="ECO:0000259" key="16">
    <source>
        <dbReference type="Pfam" id="PF00408"/>
    </source>
</evidence>
<organism evidence="20 21">
    <name type="scientific">Ornithinibacillus salinisoli</name>
    <dbReference type="NCBI Taxonomy" id="1848459"/>
    <lineage>
        <taxon>Bacteria</taxon>
        <taxon>Bacillati</taxon>
        <taxon>Bacillota</taxon>
        <taxon>Bacilli</taxon>
        <taxon>Bacillales</taxon>
        <taxon>Bacillaceae</taxon>
        <taxon>Ornithinibacillus</taxon>
    </lineage>
</organism>
<feature type="domain" description="Alpha-D-phosphohexomutase C-terminal" evidence="16">
    <location>
        <begin position="533"/>
        <end position="566"/>
    </location>
</feature>
<feature type="domain" description="Alpha-D-phosphohexomutase alpha/beta/alpha" evidence="17">
    <location>
        <begin position="59"/>
        <end position="198"/>
    </location>
</feature>
<keyword evidence="9 15" id="KW-0479">Metal-binding</keyword>
<evidence type="ECO:0000256" key="2">
    <source>
        <dbReference type="ARBA" id="ARBA00001946"/>
    </source>
</evidence>
<evidence type="ECO:0000256" key="5">
    <source>
        <dbReference type="ARBA" id="ARBA00010231"/>
    </source>
</evidence>
<feature type="domain" description="Alpha-D-phosphohexomutase alpha/beta/alpha" evidence="18">
    <location>
        <begin position="226"/>
        <end position="333"/>
    </location>
</feature>
<dbReference type="InterPro" id="IPR016066">
    <property type="entry name" value="A-D-PHexomutase_CS"/>
</dbReference>
<dbReference type="Gene3D" id="3.30.310.50">
    <property type="entry name" value="Alpha-D-phosphohexomutase, C-terminal domain"/>
    <property type="match status" value="1"/>
</dbReference>
<evidence type="ECO:0000259" key="19">
    <source>
        <dbReference type="Pfam" id="PF02880"/>
    </source>
</evidence>
<evidence type="ECO:0000256" key="15">
    <source>
        <dbReference type="RuleBase" id="RU004326"/>
    </source>
</evidence>
<dbReference type="InterPro" id="IPR016055">
    <property type="entry name" value="A-D-PHexomutase_a/b/a-I/II/III"/>
</dbReference>
<keyword evidence="21" id="KW-1185">Reference proteome</keyword>
<feature type="domain" description="Alpha-D-phosphohexomutase alpha/beta/alpha" evidence="19">
    <location>
        <begin position="343"/>
        <end position="464"/>
    </location>
</feature>
<evidence type="ECO:0000256" key="13">
    <source>
        <dbReference type="ARBA" id="ARBA00041398"/>
    </source>
</evidence>
<dbReference type="Pfam" id="PF00408">
    <property type="entry name" value="PGM_PMM_IV"/>
    <property type="match status" value="1"/>
</dbReference>
<comment type="caution">
    <text evidence="20">The sequence shown here is derived from an EMBL/GenBank/DDBJ whole genome shotgun (WGS) entry which is preliminary data.</text>
</comment>
<dbReference type="SUPFAM" id="SSF55957">
    <property type="entry name" value="Phosphoglucomutase, C-terminal domain"/>
    <property type="match status" value="1"/>
</dbReference>
<evidence type="ECO:0000256" key="8">
    <source>
        <dbReference type="ARBA" id="ARBA00022553"/>
    </source>
</evidence>
<evidence type="ECO:0000256" key="7">
    <source>
        <dbReference type="ARBA" id="ARBA00022526"/>
    </source>
</evidence>
<evidence type="ECO:0000256" key="11">
    <source>
        <dbReference type="ARBA" id="ARBA00023235"/>
    </source>
</evidence>
<evidence type="ECO:0000256" key="12">
    <source>
        <dbReference type="ARBA" id="ARBA00039995"/>
    </source>
</evidence>
<evidence type="ECO:0000256" key="4">
    <source>
        <dbReference type="ARBA" id="ARBA00005189"/>
    </source>
</evidence>
<dbReference type="InterPro" id="IPR005843">
    <property type="entry name" value="A-D-PHexomutase_C"/>
</dbReference>
<protein>
    <recommendedName>
        <fullName evidence="12">Phosphoglucomutase</fullName>
        <ecNumber evidence="6">5.4.2.2</ecNumber>
    </recommendedName>
    <alternativeName>
        <fullName evidence="14">Alpha-phosphoglucomutase</fullName>
    </alternativeName>
    <alternativeName>
        <fullName evidence="13">Glucose phosphomutase</fullName>
    </alternativeName>
</protein>
<dbReference type="InterPro" id="IPR005845">
    <property type="entry name" value="A-D-PHexomutase_a/b/a-II"/>
</dbReference>
<comment type="similarity">
    <text evidence="5 15">Belongs to the phosphohexose mutase family.</text>
</comment>
<evidence type="ECO:0000313" key="21">
    <source>
        <dbReference type="Proteomes" id="UP001597383"/>
    </source>
</evidence>
<dbReference type="Pfam" id="PF02879">
    <property type="entry name" value="PGM_PMM_II"/>
    <property type="match status" value="1"/>
</dbReference>
<evidence type="ECO:0000256" key="9">
    <source>
        <dbReference type="ARBA" id="ARBA00022723"/>
    </source>
</evidence>
<keyword evidence="10 15" id="KW-0460">Magnesium</keyword>